<name>G5JTV3_STRCG</name>
<evidence type="ECO:0000256" key="1">
    <source>
        <dbReference type="ARBA" id="ARBA00010646"/>
    </source>
</evidence>
<accession>G5JTV3</accession>
<dbReference type="GO" id="GO:0016052">
    <property type="term" value="P:carbohydrate catabolic process"/>
    <property type="evidence" value="ECO:0007669"/>
    <property type="project" value="TreeGrafter"/>
</dbReference>
<dbReference type="eggNOG" id="COG3757">
    <property type="taxonomic scope" value="Bacteria"/>
</dbReference>
<dbReference type="GO" id="GO:0003796">
    <property type="term" value="F:lysozyme activity"/>
    <property type="evidence" value="ECO:0007669"/>
    <property type="project" value="InterPro"/>
</dbReference>
<comment type="caution">
    <text evidence="6">The sequence shown here is derived from an EMBL/GenBank/DDBJ whole genome shotgun (WGS) entry which is preliminary data.</text>
</comment>
<dbReference type="Pfam" id="PF19258">
    <property type="entry name" value="KxYKxGKxW_sig"/>
    <property type="match status" value="1"/>
</dbReference>
<evidence type="ECO:0000256" key="4">
    <source>
        <dbReference type="ARBA" id="ARBA00023295"/>
    </source>
</evidence>
<dbReference type="PANTHER" id="PTHR34135">
    <property type="entry name" value="LYSOZYME"/>
    <property type="match status" value="1"/>
</dbReference>
<dbReference type="InterPro" id="IPR022263">
    <property type="entry name" value="KxYKxGKxW"/>
</dbReference>
<feature type="region of interest" description="Disordered" evidence="5">
    <location>
        <begin position="53"/>
        <end position="159"/>
    </location>
</feature>
<dbReference type="Pfam" id="PF08481">
    <property type="entry name" value="GBS_Bsp-like"/>
    <property type="match status" value="5"/>
</dbReference>
<keyword evidence="3" id="KW-0378">Hydrolase</keyword>
<dbReference type="STRING" id="873449.STRCR_1202"/>
<dbReference type="InterPro" id="IPR002053">
    <property type="entry name" value="Glyco_hydro_25"/>
</dbReference>
<dbReference type="NCBIfam" id="TIGR03715">
    <property type="entry name" value="KxYKxGKxW"/>
    <property type="match status" value="1"/>
</dbReference>
<comment type="similarity">
    <text evidence="1">Belongs to the glycosyl hydrolase 25 family.</text>
</comment>
<keyword evidence="4" id="KW-0326">Glycosidase</keyword>
<gene>
    <name evidence="6" type="ORF">STRCR_1202</name>
</gene>
<dbReference type="InterPro" id="IPR013688">
    <property type="entry name" value="GBS_Bsp-like"/>
</dbReference>
<dbReference type="eggNOG" id="COG0860">
    <property type="taxonomic scope" value="Bacteria"/>
</dbReference>
<dbReference type="Gene3D" id="3.20.20.80">
    <property type="entry name" value="Glycosidases"/>
    <property type="match status" value="1"/>
</dbReference>
<keyword evidence="7" id="KW-1185">Reference proteome</keyword>
<dbReference type="Pfam" id="PF01183">
    <property type="entry name" value="Glyco_hydro_25"/>
    <property type="match status" value="1"/>
</dbReference>
<dbReference type="GO" id="GO:0016998">
    <property type="term" value="P:cell wall macromolecule catabolic process"/>
    <property type="evidence" value="ECO:0007669"/>
    <property type="project" value="InterPro"/>
</dbReference>
<evidence type="ECO:0000256" key="2">
    <source>
        <dbReference type="ARBA" id="ARBA00022729"/>
    </source>
</evidence>
<sequence length="877" mass="95625">MLILGDYGKLTSLIKLKKELGRMRKKMYKAKKHWVIASAAALTVLGTSGLVSADETSDVPAGSAREVAPVDQSVTTDTDASQQEQANQAHQAALANSEATRVSEAVPTNQQSTSEIDSSQANSESQATSEVSTNQLASEAGTVQADQIQPVSEPATDTTVVRASVSTTVSRASAANQASSQVTTASVSGQMMTIQYNRPMAKDEVIYFAVWTEKNDQDDMVWYTANDKGAAYIDLAKHRSYGKYIIHTYSKIGEHFVGRNATSTEVNPPQISTKIVPNSDGTYSLTVNNVSDDITDLLVPVWSDKNDQDDIAWYHAEKSGATSYSLRINPSNHHNDLGHYSVHIYGQSSITGGLVGLAATSGFDKKETADAIKVAPQNNVTASLDTNGIKLHLDSNEVANLSNIYFAVWSQTGDQDDVHWYQADSSFSALAPYTNHSGYGTYHIHTYANKGGKFVGINTTTIDVPSPTASANISKQDDVTYRVTVDKVPSYITSVLVPVWTEKNDQDDIVWYDTTKNADGSYTGLIKLKNHNFESGKYLVHLYGYSSLDGGRLIGLSAADFSVADAVTPAEVWPTVRDHNAEQGTMRVILNETDHSKKAKSMDVAVWSEENQTNIHWYSADVNNGVASVDINQSNHGNIKGSYTVHVYVNYQDGSRTGFNLGQYDLNKARANRYFIDVSSYNDNISVESYRSLKARGITGVVVKLTEGNSYINPYAARQITNARAAGLKVSAYHFARYTNADEARSEAAFFVNVAKSYGLTAGTAMVDDIEASEVRANVNENTAVWTQTMKSMGYNNLIYYTMASWLDTRGGSFSTGQVGMENMWVAHYVNGYNQMSEEEAANDNLYSNAAAWQYTSVSKALGANVDQSIDYTGRLS</sequence>
<dbReference type="SUPFAM" id="SSF51445">
    <property type="entry name" value="(Trans)glycosidases"/>
    <property type="match status" value="1"/>
</dbReference>
<dbReference type="InterPro" id="IPR017853">
    <property type="entry name" value="GH"/>
</dbReference>
<organism evidence="6 7">
    <name type="scientific">Streptococcus criceti HS-6</name>
    <dbReference type="NCBI Taxonomy" id="873449"/>
    <lineage>
        <taxon>Bacteria</taxon>
        <taxon>Bacillati</taxon>
        <taxon>Bacillota</taxon>
        <taxon>Bacilli</taxon>
        <taxon>Lactobacillales</taxon>
        <taxon>Streptococcaceae</taxon>
        <taxon>Streptococcus</taxon>
    </lineage>
</organism>
<dbReference type="AlphaFoldDB" id="G5JTV3"/>
<feature type="compositionally biased region" description="Polar residues" evidence="5">
    <location>
        <begin position="106"/>
        <end position="137"/>
    </location>
</feature>
<evidence type="ECO:0008006" key="8">
    <source>
        <dbReference type="Google" id="ProtNLM"/>
    </source>
</evidence>
<keyword evidence="2" id="KW-0732">Signal</keyword>
<protein>
    <recommendedName>
        <fullName evidence="8">Lysozyme</fullName>
    </recommendedName>
</protein>
<proteinExistence type="inferred from homology"/>
<dbReference type="PANTHER" id="PTHR34135:SF2">
    <property type="entry name" value="LYSOZYME"/>
    <property type="match status" value="1"/>
</dbReference>
<dbReference type="PROSITE" id="PS51904">
    <property type="entry name" value="GLYCOSYL_HYDROL_F25_2"/>
    <property type="match status" value="1"/>
</dbReference>
<dbReference type="Gene3D" id="2.60.40.3760">
    <property type="match status" value="5"/>
</dbReference>
<dbReference type="Proteomes" id="UP000004322">
    <property type="component" value="Unassembled WGS sequence"/>
</dbReference>
<dbReference type="InterPro" id="IPR018077">
    <property type="entry name" value="Glyco_hydro_fam25_subgr"/>
</dbReference>
<dbReference type="GO" id="GO:0009253">
    <property type="term" value="P:peptidoglycan catabolic process"/>
    <property type="evidence" value="ECO:0007669"/>
    <property type="project" value="InterPro"/>
</dbReference>
<dbReference type="SMART" id="SM00641">
    <property type="entry name" value="Glyco_25"/>
    <property type="match status" value="1"/>
</dbReference>
<dbReference type="EMBL" id="AEUV02000002">
    <property type="protein sequence ID" value="EHI73929.1"/>
    <property type="molecule type" value="Genomic_DNA"/>
</dbReference>
<evidence type="ECO:0000313" key="6">
    <source>
        <dbReference type="EMBL" id="EHI73929.1"/>
    </source>
</evidence>
<feature type="compositionally biased region" description="Low complexity" evidence="5">
    <location>
        <begin position="80"/>
        <end position="95"/>
    </location>
</feature>
<reference evidence="6" key="1">
    <citation type="submission" date="2011-07" db="EMBL/GenBank/DDBJ databases">
        <authorList>
            <person name="Stanhope M.J."/>
            <person name="Durkin A.S."/>
            <person name="Hostetler J."/>
            <person name="Kim M."/>
            <person name="Radune D."/>
            <person name="Singh I."/>
            <person name="Town C.D."/>
        </authorList>
    </citation>
    <scope>NUCLEOTIDE SEQUENCE [LARGE SCALE GENOMIC DNA]</scope>
    <source>
        <strain evidence="6">HS-6</strain>
    </source>
</reference>
<evidence type="ECO:0000256" key="3">
    <source>
        <dbReference type="ARBA" id="ARBA00022801"/>
    </source>
</evidence>
<evidence type="ECO:0000313" key="7">
    <source>
        <dbReference type="Proteomes" id="UP000004322"/>
    </source>
</evidence>
<evidence type="ECO:0000256" key="5">
    <source>
        <dbReference type="SAM" id="MobiDB-lite"/>
    </source>
</evidence>